<dbReference type="OrthoDB" id="9784739at2"/>
<dbReference type="GO" id="GO:0016410">
    <property type="term" value="F:N-acyltransferase activity"/>
    <property type="evidence" value="ECO:0007669"/>
    <property type="project" value="InterPro"/>
</dbReference>
<keyword evidence="1 7" id="KW-0444">Lipid biosynthesis</keyword>
<evidence type="ECO:0000256" key="5">
    <source>
        <dbReference type="ARBA" id="ARBA00023098"/>
    </source>
</evidence>
<dbReference type="HAMAP" id="MF_00523">
    <property type="entry name" value="LpxD"/>
    <property type="match status" value="1"/>
</dbReference>
<dbReference type="InterPro" id="IPR011004">
    <property type="entry name" value="Trimer_LpxA-like_sf"/>
</dbReference>
<dbReference type="eggNOG" id="COG1044">
    <property type="taxonomic scope" value="Bacteria"/>
</dbReference>
<dbReference type="GO" id="GO:0009245">
    <property type="term" value="P:lipid A biosynthetic process"/>
    <property type="evidence" value="ECO:0007669"/>
    <property type="project" value="UniProtKB-UniRule"/>
</dbReference>
<comment type="function">
    <text evidence="7">Catalyzes the N-acylation of UDP-3-O-acylglucosamine using 3-hydroxyacyl-ACP as the acyl donor. Is involved in the biosynthesis of lipid A, a phosphorylated glycolipid that anchors the lipopolysaccharide to the outer membrane of the cell.</text>
</comment>
<keyword evidence="4 7" id="KW-0677">Repeat</keyword>
<evidence type="ECO:0000256" key="6">
    <source>
        <dbReference type="ARBA" id="ARBA00023315"/>
    </source>
</evidence>
<comment type="catalytic activity">
    <reaction evidence="7">
        <text>a UDP-3-O-[(3R)-3-hydroxyacyl]-alpha-D-glucosamine + a (3R)-hydroxyacyl-[ACP] = a UDP-2-N,3-O-bis[(3R)-3-hydroxyacyl]-alpha-D-glucosamine + holo-[ACP] + H(+)</text>
        <dbReference type="Rhea" id="RHEA:53836"/>
        <dbReference type="Rhea" id="RHEA-COMP:9685"/>
        <dbReference type="Rhea" id="RHEA-COMP:9945"/>
        <dbReference type="ChEBI" id="CHEBI:15378"/>
        <dbReference type="ChEBI" id="CHEBI:64479"/>
        <dbReference type="ChEBI" id="CHEBI:78827"/>
        <dbReference type="ChEBI" id="CHEBI:137740"/>
        <dbReference type="ChEBI" id="CHEBI:137748"/>
        <dbReference type="EC" id="2.3.1.191"/>
    </reaction>
</comment>
<dbReference type="InterPro" id="IPR001451">
    <property type="entry name" value="Hexapep"/>
</dbReference>
<comment type="pathway">
    <text evidence="7">Bacterial outer membrane biogenesis; LPS lipid A biosynthesis.</text>
</comment>
<keyword evidence="5 7" id="KW-0443">Lipid metabolism</keyword>
<evidence type="ECO:0000313" key="10">
    <source>
        <dbReference type="Proteomes" id="UP000033220"/>
    </source>
</evidence>
<dbReference type="GO" id="GO:0016020">
    <property type="term" value="C:membrane"/>
    <property type="evidence" value="ECO:0007669"/>
    <property type="project" value="GOC"/>
</dbReference>
<dbReference type="PATRIC" id="fig|1150469.3.peg.3189"/>
<keyword evidence="2 7" id="KW-0441">Lipid A biosynthesis</keyword>
<evidence type="ECO:0000256" key="1">
    <source>
        <dbReference type="ARBA" id="ARBA00022516"/>
    </source>
</evidence>
<reference evidence="9 10" key="1">
    <citation type="submission" date="2012-02" db="EMBL/GenBank/DDBJ databases">
        <title>Shotgun genome sequence of Phaeospirillum photometricum DSM 122.</title>
        <authorList>
            <person name="Duquesne K."/>
            <person name="Sturgis J."/>
        </authorList>
    </citation>
    <scope>NUCLEOTIDE SEQUENCE [LARGE SCALE GENOMIC DNA]</scope>
    <source>
        <strain evidence="10">DSM122</strain>
    </source>
</reference>
<dbReference type="STRING" id="1150469.RSPPHO_02820"/>
<sequence length="391" mass="40193">MVRPWPGPPPDPETARRGGPRLSGVQRERPSSMKLSALAHLLDGQVHGDGDLDFERPAHPDHAGAGDLAVAMQPELVERLAGSAARVGLVATGAQVPDGVLDAWVSVGRPRYALHHLTTAFAQAPSLAPGLHPTAVVDPSAEIGEDVALGAFVVVGAGARLGRGCRIQSHVSIGAGARLGADCLLYPGVRIGERVVVGDRAILHANVCLGADGFSFVTPEPGTVESAKASGKVAGENQALVRIHSLGAVVVGDDVEIGANTCIDRGTLADTRIGAGTKIDNLVMIGHNVEVGRSCLLCGQVGIAGSAVIGNGVVLAGGVGVADHARIGDFAVIGARSGVSGHVPPKSVWLGYPAVPKEQMVETYMLTRRLKTLFKDVAELKKRGRACPSPT</sequence>
<keyword evidence="6 7" id="KW-0012">Acyltransferase</keyword>
<dbReference type="HOGENOM" id="CLU_049865_0_0_5"/>
<evidence type="ECO:0000256" key="8">
    <source>
        <dbReference type="SAM" id="MobiDB-lite"/>
    </source>
</evidence>
<dbReference type="UniPathway" id="UPA00973"/>
<comment type="subunit">
    <text evidence="7">Homotrimer.</text>
</comment>
<evidence type="ECO:0000256" key="4">
    <source>
        <dbReference type="ARBA" id="ARBA00022737"/>
    </source>
</evidence>
<dbReference type="Gene3D" id="3.40.1390.10">
    <property type="entry name" value="MurE/MurF, N-terminal domain"/>
    <property type="match status" value="1"/>
</dbReference>
<dbReference type="NCBIfam" id="TIGR01853">
    <property type="entry name" value="lipid_A_lpxD"/>
    <property type="match status" value="1"/>
</dbReference>
<dbReference type="InterPro" id="IPR018357">
    <property type="entry name" value="Hexapep_transf_CS"/>
</dbReference>
<dbReference type="EMBL" id="HE663493">
    <property type="protein sequence ID" value="CCG09446.1"/>
    <property type="molecule type" value="Genomic_DNA"/>
</dbReference>
<feature type="region of interest" description="Disordered" evidence="8">
    <location>
        <begin position="1"/>
        <end position="30"/>
    </location>
</feature>
<feature type="active site" description="Proton acceptor" evidence="7">
    <location>
        <position position="287"/>
    </location>
</feature>
<gene>
    <name evidence="7" type="primary">lpxD</name>
    <name evidence="9" type="ORF">RSPPHO_02820</name>
</gene>
<proteinExistence type="inferred from homology"/>
<feature type="compositionally biased region" description="Pro residues" evidence="8">
    <location>
        <begin position="1"/>
        <end position="12"/>
    </location>
</feature>
<evidence type="ECO:0000256" key="3">
    <source>
        <dbReference type="ARBA" id="ARBA00022679"/>
    </source>
</evidence>
<keyword evidence="3 7" id="KW-0808">Transferase</keyword>
<keyword evidence="10" id="KW-1185">Reference proteome</keyword>
<evidence type="ECO:0000313" key="9">
    <source>
        <dbReference type="EMBL" id="CCG09446.1"/>
    </source>
</evidence>
<dbReference type="PANTHER" id="PTHR43378">
    <property type="entry name" value="UDP-3-O-ACYLGLUCOSAMINE N-ACYLTRANSFERASE"/>
    <property type="match status" value="1"/>
</dbReference>
<dbReference type="KEGG" id="rpm:RSPPHO_02820"/>
<dbReference type="SUPFAM" id="SSF51161">
    <property type="entry name" value="Trimeric LpxA-like enzymes"/>
    <property type="match status" value="1"/>
</dbReference>
<dbReference type="CDD" id="cd03352">
    <property type="entry name" value="LbH_LpxD"/>
    <property type="match status" value="1"/>
</dbReference>
<comment type="similarity">
    <text evidence="7">Belongs to the transferase hexapeptide repeat family. LpxD subfamily.</text>
</comment>
<evidence type="ECO:0000256" key="2">
    <source>
        <dbReference type="ARBA" id="ARBA00022556"/>
    </source>
</evidence>
<protein>
    <recommendedName>
        <fullName evidence="7">UDP-3-O-acylglucosamine N-acyltransferase</fullName>
        <ecNumber evidence="7">2.3.1.191</ecNumber>
    </recommendedName>
</protein>
<dbReference type="NCBIfam" id="NF002060">
    <property type="entry name" value="PRK00892.1"/>
    <property type="match status" value="1"/>
</dbReference>
<accession>H6SPC1</accession>
<dbReference type="PROSITE" id="PS00101">
    <property type="entry name" value="HEXAPEP_TRANSFERASES"/>
    <property type="match status" value="1"/>
</dbReference>
<dbReference type="Gene3D" id="2.160.10.10">
    <property type="entry name" value="Hexapeptide repeat proteins"/>
    <property type="match status" value="1"/>
</dbReference>
<dbReference type="EC" id="2.3.1.191" evidence="7"/>
<organism evidence="9 10">
    <name type="scientific">Pararhodospirillum photometricum DSM 122</name>
    <dbReference type="NCBI Taxonomy" id="1150469"/>
    <lineage>
        <taxon>Bacteria</taxon>
        <taxon>Pseudomonadati</taxon>
        <taxon>Pseudomonadota</taxon>
        <taxon>Alphaproteobacteria</taxon>
        <taxon>Rhodospirillales</taxon>
        <taxon>Rhodospirillaceae</taxon>
        <taxon>Pararhodospirillum</taxon>
    </lineage>
</organism>
<evidence type="ECO:0000256" key="7">
    <source>
        <dbReference type="HAMAP-Rule" id="MF_00523"/>
    </source>
</evidence>
<dbReference type="PANTHER" id="PTHR43378:SF2">
    <property type="entry name" value="UDP-3-O-ACYLGLUCOSAMINE N-ACYLTRANSFERASE 1, MITOCHONDRIAL-RELATED"/>
    <property type="match status" value="1"/>
</dbReference>
<dbReference type="AlphaFoldDB" id="H6SPC1"/>
<dbReference type="Proteomes" id="UP000033220">
    <property type="component" value="Chromosome DSM 122"/>
</dbReference>
<dbReference type="Pfam" id="PF00132">
    <property type="entry name" value="Hexapep"/>
    <property type="match status" value="1"/>
</dbReference>
<dbReference type="GO" id="GO:0103118">
    <property type="term" value="F:UDP-3-O-[(3R)-3-hydroxyacyl]-glucosamine N-acyltransferase activity"/>
    <property type="evidence" value="ECO:0007669"/>
    <property type="project" value="UniProtKB-EC"/>
</dbReference>
<name>H6SPC1_PARPM</name>
<dbReference type="InterPro" id="IPR007691">
    <property type="entry name" value="LpxD"/>
</dbReference>